<dbReference type="InterPro" id="IPR051035">
    <property type="entry name" value="Mito_inheritance_9"/>
</dbReference>
<evidence type="ECO:0000313" key="1">
    <source>
        <dbReference type="EMBL" id="KAK0492528.1"/>
    </source>
</evidence>
<accession>A0AA39PXQ2</accession>
<dbReference type="PANTHER" id="PTHR36091">
    <property type="entry name" value="ALTERED INHERITANCE OF MITOCHONDRIA PROTEIN 9, MITOCHONDRIAL"/>
    <property type="match status" value="1"/>
</dbReference>
<organism evidence="1 2">
    <name type="scientific">Armillaria luteobubalina</name>
    <dbReference type="NCBI Taxonomy" id="153913"/>
    <lineage>
        <taxon>Eukaryota</taxon>
        <taxon>Fungi</taxon>
        <taxon>Dikarya</taxon>
        <taxon>Basidiomycota</taxon>
        <taxon>Agaricomycotina</taxon>
        <taxon>Agaricomycetes</taxon>
        <taxon>Agaricomycetidae</taxon>
        <taxon>Agaricales</taxon>
        <taxon>Marasmiineae</taxon>
        <taxon>Physalacriaceae</taxon>
        <taxon>Armillaria</taxon>
    </lineage>
</organism>
<keyword evidence="2" id="KW-1185">Reference proteome</keyword>
<dbReference type="AlphaFoldDB" id="A0AA39PXQ2"/>
<proteinExistence type="predicted"/>
<protein>
    <recommendedName>
        <fullName evidence="3">Aminoglycoside phosphotransferase domain-containing protein</fullName>
    </recommendedName>
</protein>
<dbReference type="PANTHER" id="PTHR36091:SF2">
    <property type="entry name" value="AMINOGLYCOSIDE PHOSPHOTRANSFERASE DOMAIN-CONTAINING PROTEIN"/>
    <property type="match status" value="1"/>
</dbReference>
<gene>
    <name evidence="1" type="ORF">EDD18DRAFT_1410353</name>
</gene>
<reference evidence="1" key="1">
    <citation type="submission" date="2023-06" db="EMBL/GenBank/DDBJ databases">
        <authorList>
            <consortium name="Lawrence Berkeley National Laboratory"/>
            <person name="Ahrendt S."/>
            <person name="Sahu N."/>
            <person name="Indic B."/>
            <person name="Wong-Bajracharya J."/>
            <person name="Merenyi Z."/>
            <person name="Ke H.-M."/>
            <person name="Monk M."/>
            <person name="Kocsube S."/>
            <person name="Drula E."/>
            <person name="Lipzen A."/>
            <person name="Balint B."/>
            <person name="Henrissat B."/>
            <person name="Andreopoulos B."/>
            <person name="Martin F.M."/>
            <person name="Harder C.B."/>
            <person name="Rigling D."/>
            <person name="Ford K.L."/>
            <person name="Foster G.D."/>
            <person name="Pangilinan J."/>
            <person name="Papanicolaou A."/>
            <person name="Barry K."/>
            <person name="LaButti K."/>
            <person name="Viragh M."/>
            <person name="Koriabine M."/>
            <person name="Yan M."/>
            <person name="Riley R."/>
            <person name="Champramary S."/>
            <person name="Plett K.L."/>
            <person name="Tsai I.J."/>
            <person name="Slot J."/>
            <person name="Sipos G."/>
            <person name="Plett J."/>
            <person name="Nagy L.G."/>
            <person name="Grigoriev I.V."/>
        </authorList>
    </citation>
    <scope>NUCLEOTIDE SEQUENCE</scope>
    <source>
        <strain evidence="1">HWK02</strain>
    </source>
</reference>
<dbReference type="GO" id="GO:0005739">
    <property type="term" value="C:mitochondrion"/>
    <property type="evidence" value="ECO:0007669"/>
    <property type="project" value="TreeGrafter"/>
</dbReference>
<sequence>MRGGFRMFAVASEVATLTFLRSVGLPTPRVYGYSPTPDSAAGTEYIFMQCVQGTNLGDIFYDLEERDIISILPQVTELESKMISMAFPAGGSLYFAEDLVNVAESASGPTRPGIALKDKCFCVGPETSLPLWFGRRSVVSLIDWQHTAILPLSLHAGIPQRLQNYDDPGWQSMTPPLLLEKLDDLNETQQRREIELYRCRLVHYHYVKNTYKYNIIHYATMTDPMGVLRSRLFYHASNPWEDETLALKVALIQATENWETLTGGGAPCPTVFDAEDVRETMKLDEVLREADATLEACQNIIGHGPEGWVSTQHYEEAMARGKQMKAATSAEEQAEIVGHWPWDDMNEDDYM</sequence>
<evidence type="ECO:0008006" key="3">
    <source>
        <dbReference type="Google" id="ProtNLM"/>
    </source>
</evidence>
<comment type="caution">
    <text evidence="1">The sequence shown here is derived from an EMBL/GenBank/DDBJ whole genome shotgun (WGS) entry which is preliminary data.</text>
</comment>
<name>A0AA39PXQ2_9AGAR</name>
<evidence type="ECO:0000313" key="2">
    <source>
        <dbReference type="Proteomes" id="UP001175228"/>
    </source>
</evidence>
<dbReference type="EMBL" id="JAUEPU010000029">
    <property type="protein sequence ID" value="KAK0492528.1"/>
    <property type="molecule type" value="Genomic_DNA"/>
</dbReference>
<dbReference type="Proteomes" id="UP001175228">
    <property type="component" value="Unassembled WGS sequence"/>
</dbReference>